<name>A0A026WS98_OOCBI</name>
<dbReference type="EMBL" id="KK107111">
    <property type="protein sequence ID" value="EZA58902.1"/>
    <property type="molecule type" value="Genomic_DNA"/>
</dbReference>
<proteinExistence type="predicted"/>
<dbReference type="AlphaFoldDB" id="A0A026WS98"/>
<sequence length="61" mass="6759">MILHPLTAPICENNAHRRSSDTEASRLPTYRVRGLLSSLIFARAGYGHTAAANTLSLFDFR</sequence>
<keyword evidence="2" id="KW-1185">Reference proteome</keyword>
<evidence type="ECO:0000313" key="2">
    <source>
        <dbReference type="Proteomes" id="UP000053097"/>
    </source>
</evidence>
<dbReference type="Proteomes" id="UP000053097">
    <property type="component" value="Unassembled WGS sequence"/>
</dbReference>
<reference evidence="1 2" key="1">
    <citation type="journal article" date="2014" name="Curr. Biol.">
        <title>The genome of the clonal raider ant Cerapachys biroi.</title>
        <authorList>
            <person name="Oxley P.R."/>
            <person name="Ji L."/>
            <person name="Fetter-Pruneda I."/>
            <person name="McKenzie S.K."/>
            <person name="Li C."/>
            <person name="Hu H."/>
            <person name="Zhang G."/>
            <person name="Kronauer D.J."/>
        </authorList>
    </citation>
    <scope>NUCLEOTIDE SEQUENCE [LARGE SCALE GENOMIC DNA]</scope>
</reference>
<evidence type="ECO:0000313" key="1">
    <source>
        <dbReference type="EMBL" id="EZA58902.1"/>
    </source>
</evidence>
<organism evidence="1 2">
    <name type="scientific">Ooceraea biroi</name>
    <name type="common">Clonal raider ant</name>
    <name type="synonym">Cerapachys biroi</name>
    <dbReference type="NCBI Taxonomy" id="2015173"/>
    <lineage>
        <taxon>Eukaryota</taxon>
        <taxon>Metazoa</taxon>
        <taxon>Ecdysozoa</taxon>
        <taxon>Arthropoda</taxon>
        <taxon>Hexapoda</taxon>
        <taxon>Insecta</taxon>
        <taxon>Pterygota</taxon>
        <taxon>Neoptera</taxon>
        <taxon>Endopterygota</taxon>
        <taxon>Hymenoptera</taxon>
        <taxon>Apocrita</taxon>
        <taxon>Aculeata</taxon>
        <taxon>Formicoidea</taxon>
        <taxon>Formicidae</taxon>
        <taxon>Dorylinae</taxon>
        <taxon>Ooceraea</taxon>
    </lineage>
</organism>
<protein>
    <submittedName>
        <fullName evidence="1">Uncharacterized protein</fullName>
    </submittedName>
</protein>
<accession>A0A026WS98</accession>
<gene>
    <name evidence="1" type="ORF">X777_16861</name>
</gene>